<evidence type="ECO:0000256" key="2">
    <source>
        <dbReference type="ARBA" id="ARBA00022857"/>
    </source>
</evidence>
<dbReference type="FunFam" id="3.40.50.720:FF:000084">
    <property type="entry name" value="Short-chain dehydrogenase reductase"/>
    <property type="match status" value="1"/>
</dbReference>
<evidence type="ECO:0000313" key="5">
    <source>
        <dbReference type="Proteomes" id="UP001148614"/>
    </source>
</evidence>
<dbReference type="InterPro" id="IPR002347">
    <property type="entry name" value="SDR_fam"/>
</dbReference>
<evidence type="ECO:0000313" key="4">
    <source>
        <dbReference type="EMBL" id="KAJ3567752.1"/>
    </source>
</evidence>
<name>A0A9W8TJX2_9PEZI</name>
<dbReference type="VEuPathDB" id="FungiDB:F4678DRAFT_69023"/>
<accession>A0A9W8TJX2</accession>
<dbReference type="Proteomes" id="UP001148614">
    <property type="component" value="Unassembled WGS sequence"/>
</dbReference>
<comment type="caution">
    <text evidence="4">The sequence shown here is derived from an EMBL/GenBank/DDBJ whole genome shotgun (WGS) entry which is preliminary data.</text>
</comment>
<sequence length="249" mass="26496">MFRFVGRTAIVTGAGSGIGKAVAEQLAGEGARIIALDTSFPKIDNGPNRHIDLLFSSSNFVKIYHDASNPDHWDELLITLGVGGVDGVDILINAANIMHYKPLDEMEYSDRRRIIGVNAEGIMLGMRAIIPLIKAQGGGSIVNFSSALATMNPVAYAAGKGAVMFHTRNAAVTYGADNIRVNAILFGIIDTPMARAQEADYNDTLVVRTPLRRMGTVREVARCVLFMASDEAGLMTGSAVTVDGGVSIL</sequence>
<dbReference type="PRINTS" id="PR00080">
    <property type="entry name" value="SDRFAMILY"/>
</dbReference>
<dbReference type="Pfam" id="PF13561">
    <property type="entry name" value="adh_short_C2"/>
    <property type="match status" value="1"/>
</dbReference>
<evidence type="ECO:0000256" key="1">
    <source>
        <dbReference type="ARBA" id="ARBA00006484"/>
    </source>
</evidence>
<dbReference type="AlphaFoldDB" id="A0A9W8TJX2"/>
<keyword evidence="3" id="KW-0560">Oxidoreductase</keyword>
<proteinExistence type="inferred from homology"/>
<gene>
    <name evidence="4" type="ORF">NPX13_g6662</name>
</gene>
<protein>
    <submittedName>
        <fullName evidence="4">Uncharacterized protein</fullName>
    </submittedName>
</protein>
<evidence type="ECO:0000256" key="3">
    <source>
        <dbReference type="ARBA" id="ARBA00023002"/>
    </source>
</evidence>
<organism evidence="4 5">
    <name type="scientific">Xylaria arbuscula</name>
    <dbReference type="NCBI Taxonomy" id="114810"/>
    <lineage>
        <taxon>Eukaryota</taxon>
        <taxon>Fungi</taxon>
        <taxon>Dikarya</taxon>
        <taxon>Ascomycota</taxon>
        <taxon>Pezizomycotina</taxon>
        <taxon>Sordariomycetes</taxon>
        <taxon>Xylariomycetidae</taxon>
        <taxon>Xylariales</taxon>
        <taxon>Xylariaceae</taxon>
        <taxon>Xylaria</taxon>
    </lineage>
</organism>
<comment type="similarity">
    <text evidence="1">Belongs to the short-chain dehydrogenases/reductases (SDR) family.</text>
</comment>
<reference evidence="4" key="1">
    <citation type="submission" date="2022-07" db="EMBL/GenBank/DDBJ databases">
        <title>Genome Sequence of Xylaria arbuscula.</title>
        <authorList>
            <person name="Buettner E."/>
        </authorList>
    </citation>
    <scope>NUCLEOTIDE SEQUENCE</scope>
    <source>
        <strain evidence="4">VT107</strain>
    </source>
</reference>
<dbReference type="PANTHER" id="PTHR24321">
    <property type="entry name" value="DEHYDROGENASES, SHORT CHAIN"/>
    <property type="match status" value="1"/>
</dbReference>
<dbReference type="CDD" id="cd05233">
    <property type="entry name" value="SDR_c"/>
    <property type="match status" value="1"/>
</dbReference>
<dbReference type="OrthoDB" id="417891at2759"/>
<dbReference type="PRINTS" id="PR00081">
    <property type="entry name" value="GDHRDH"/>
</dbReference>
<dbReference type="SUPFAM" id="SSF51735">
    <property type="entry name" value="NAD(P)-binding Rossmann-fold domains"/>
    <property type="match status" value="1"/>
</dbReference>
<dbReference type="InterPro" id="IPR036291">
    <property type="entry name" value="NAD(P)-bd_dom_sf"/>
</dbReference>
<dbReference type="Gene3D" id="3.40.50.720">
    <property type="entry name" value="NAD(P)-binding Rossmann-like Domain"/>
    <property type="match status" value="1"/>
</dbReference>
<dbReference type="GO" id="GO:0016491">
    <property type="term" value="F:oxidoreductase activity"/>
    <property type="evidence" value="ECO:0007669"/>
    <property type="project" value="UniProtKB-KW"/>
</dbReference>
<keyword evidence="2" id="KW-0521">NADP</keyword>
<dbReference type="PANTHER" id="PTHR24321:SF8">
    <property type="entry name" value="ESTRADIOL 17-BETA-DEHYDROGENASE 8-RELATED"/>
    <property type="match status" value="1"/>
</dbReference>
<dbReference type="EMBL" id="JANPWZ010001206">
    <property type="protein sequence ID" value="KAJ3567752.1"/>
    <property type="molecule type" value="Genomic_DNA"/>
</dbReference>
<keyword evidence="5" id="KW-1185">Reference proteome</keyword>